<proteinExistence type="predicted"/>
<reference evidence="1 2" key="1">
    <citation type="journal article" date="2021" name="Elife">
        <title>Chloroplast acquisition without the gene transfer in kleptoplastic sea slugs, Plakobranchus ocellatus.</title>
        <authorList>
            <person name="Maeda T."/>
            <person name="Takahashi S."/>
            <person name="Yoshida T."/>
            <person name="Shimamura S."/>
            <person name="Takaki Y."/>
            <person name="Nagai Y."/>
            <person name="Toyoda A."/>
            <person name="Suzuki Y."/>
            <person name="Arimoto A."/>
            <person name="Ishii H."/>
            <person name="Satoh N."/>
            <person name="Nishiyama T."/>
            <person name="Hasebe M."/>
            <person name="Maruyama T."/>
            <person name="Minagawa J."/>
            <person name="Obokata J."/>
            <person name="Shigenobu S."/>
        </authorList>
    </citation>
    <scope>NUCLEOTIDE SEQUENCE [LARGE SCALE GENOMIC DNA]</scope>
</reference>
<protein>
    <submittedName>
        <fullName evidence="1">Reverse transcriptase</fullName>
    </submittedName>
</protein>
<evidence type="ECO:0000313" key="2">
    <source>
        <dbReference type="Proteomes" id="UP000735302"/>
    </source>
</evidence>
<gene>
    <name evidence="1" type="ORF">PoB_006332900</name>
</gene>
<sequence>MCSEDPDISVIVSVAMTGVQALHKTATKSSQVPTVERHGGVDQMISLQKEDPAIQGLAGAKKAARRGNKTAYFEKIKGVIHLTTINAKTGAESLVDIYNHLGTQEEMLSVKGTQFMFDYRREVCRILGIKQKVTTRYHPMCIDLVRGFMPPSSHVFAVCVVSNTGSAINPLLFAYKEFL</sequence>
<dbReference type="Proteomes" id="UP000735302">
    <property type="component" value="Unassembled WGS sequence"/>
</dbReference>
<keyword evidence="1" id="KW-0548">Nucleotidyltransferase</keyword>
<organism evidence="1 2">
    <name type="scientific">Plakobranchus ocellatus</name>
    <dbReference type="NCBI Taxonomy" id="259542"/>
    <lineage>
        <taxon>Eukaryota</taxon>
        <taxon>Metazoa</taxon>
        <taxon>Spiralia</taxon>
        <taxon>Lophotrochozoa</taxon>
        <taxon>Mollusca</taxon>
        <taxon>Gastropoda</taxon>
        <taxon>Heterobranchia</taxon>
        <taxon>Euthyneura</taxon>
        <taxon>Panpulmonata</taxon>
        <taxon>Sacoglossa</taxon>
        <taxon>Placobranchoidea</taxon>
        <taxon>Plakobranchidae</taxon>
        <taxon>Plakobranchus</taxon>
    </lineage>
</organism>
<dbReference type="GO" id="GO:0003964">
    <property type="term" value="F:RNA-directed DNA polymerase activity"/>
    <property type="evidence" value="ECO:0007669"/>
    <property type="project" value="UniProtKB-KW"/>
</dbReference>
<name>A0AAV4CY25_9GAST</name>
<keyword evidence="1" id="KW-0695">RNA-directed DNA polymerase</keyword>
<keyword evidence="1" id="KW-0808">Transferase</keyword>
<dbReference type="EMBL" id="BLXT01007141">
    <property type="protein sequence ID" value="GFO36824.1"/>
    <property type="molecule type" value="Genomic_DNA"/>
</dbReference>
<keyword evidence="2" id="KW-1185">Reference proteome</keyword>
<evidence type="ECO:0000313" key="1">
    <source>
        <dbReference type="EMBL" id="GFO36824.1"/>
    </source>
</evidence>
<dbReference type="AlphaFoldDB" id="A0AAV4CY25"/>
<comment type="caution">
    <text evidence="1">The sequence shown here is derived from an EMBL/GenBank/DDBJ whole genome shotgun (WGS) entry which is preliminary data.</text>
</comment>
<accession>A0AAV4CY25</accession>